<proteinExistence type="predicted"/>
<dbReference type="Pfam" id="PF04883">
    <property type="entry name" value="HK97-gp10_like"/>
    <property type="match status" value="1"/>
</dbReference>
<organism evidence="1 2">
    <name type="scientific">Ponticaulis profundi</name>
    <dbReference type="NCBI Taxonomy" id="2665222"/>
    <lineage>
        <taxon>Bacteria</taxon>
        <taxon>Pseudomonadati</taxon>
        <taxon>Pseudomonadota</taxon>
        <taxon>Alphaproteobacteria</taxon>
        <taxon>Hyphomonadales</taxon>
        <taxon>Hyphomonadaceae</taxon>
        <taxon>Ponticaulis</taxon>
    </lineage>
</organism>
<evidence type="ECO:0000313" key="1">
    <source>
        <dbReference type="EMBL" id="MFC6197818.1"/>
    </source>
</evidence>
<comment type="caution">
    <text evidence="1">The sequence shown here is derived from an EMBL/GenBank/DDBJ whole genome shotgun (WGS) entry which is preliminary data.</text>
</comment>
<dbReference type="Proteomes" id="UP001596303">
    <property type="component" value="Unassembled WGS sequence"/>
</dbReference>
<evidence type="ECO:0000313" key="2">
    <source>
        <dbReference type="Proteomes" id="UP001596303"/>
    </source>
</evidence>
<dbReference type="RefSeq" id="WP_377377261.1">
    <property type="nucleotide sequence ID" value="NZ_JBHSSW010000008.1"/>
</dbReference>
<reference evidence="2" key="1">
    <citation type="journal article" date="2019" name="Int. J. Syst. Evol. Microbiol.">
        <title>The Global Catalogue of Microorganisms (GCM) 10K type strain sequencing project: providing services to taxonomists for standard genome sequencing and annotation.</title>
        <authorList>
            <consortium name="The Broad Institute Genomics Platform"/>
            <consortium name="The Broad Institute Genome Sequencing Center for Infectious Disease"/>
            <person name="Wu L."/>
            <person name="Ma J."/>
        </authorList>
    </citation>
    <scope>NUCLEOTIDE SEQUENCE [LARGE SCALE GENOMIC DNA]</scope>
    <source>
        <strain evidence="2">CGMCC-1.15741</strain>
    </source>
</reference>
<sequence length="154" mass="17039">MAKGWRSNKSANMRIKDVLKALPEDAAKGAHEALGQNGAEAVRIIKGDAPRDDGLLQDSIDWTFGDPPDGVMGRKDYVQSVPDDLRLSVFAGGKKAPHAHLVHNGTARRETEDGADRGIMPAQPFFWPNIRSLRRRFKTRVSRKANKAIRDSVK</sequence>
<keyword evidence="2" id="KW-1185">Reference proteome</keyword>
<name>A0ABW1S8H9_9PROT</name>
<protein>
    <submittedName>
        <fullName evidence="1">HK97 gp10 family phage protein</fullName>
    </submittedName>
</protein>
<dbReference type="EMBL" id="JBHSSW010000008">
    <property type="protein sequence ID" value="MFC6197818.1"/>
    <property type="molecule type" value="Genomic_DNA"/>
</dbReference>
<accession>A0ABW1S8H9</accession>
<dbReference type="InterPro" id="IPR010064">
    <property type="entry name" value="HK97-gp10_tail"/>
</dbReference>
<gene>
    <name evidence="1" type="ORF">ACFQDM_07000</name>
</gene>